<evidence type="ECO:0000313" key="2">
    <source>
        <dbReference type="Proteomes" id="UP000678317"/>
    </source>
</evidence>
<evidence type="ECO:0000313" key="1">
    <source>
        <dbReference type="EMBL" id="MBO3084098.1"/>
    </source>
</evidence>
<reference evidence="1 2" key="1">
    <citation type="submission" date="2021-03" db="EMBL/GenBank/DDBJ databases">
        <title>novel species in genus Cellulomonas.</title>
        <authorList>
            <person name="Zhang G."/>
        </authorList>
    </citation>
    <scope>NUCLEOTIDE SEQUENCE [LARGE SCALE GENOMIC DNA]</scope>
    <source>
        <strain evidence="2">zg-ZUI188</strain>
    </source>
</reference>
<sequence>MLRSHSQVLYSFLPGAVFRHEDRVYGQVLSVDGRRLTDLNDVVIFSEIADYLENWPEDDRYDLPLPRDARMNEYRIISPEAVRWELFPLILECTRRSCGRVRSYQNARDIAAEGGRCAKCGAAQQQLRFYSAHNCGQVKKVYVPKCPTHGYDEISFDNTGSFLTATWRCHGPGCNGAVTSRTNMSPCSCGKWPGPDGVVRMRAHTLDDSRAYRAHYVDLVNVESSTFQTYQRHPNRNQIAVAHFLGLIGSIKDGLGEADTRSDGKRMTAAQWEVKEAVYIEMGLSADEIADLKRVRGPVETGLAALGTVSEAAVEIVAAARTFYERAAVYDRNEVPRMALADQVEVARERGDTLQADAMQQAVDVATTMGISELAVTWEFPIAKVAFGFTREQHEPGHGAIRGFRNQREHDNKYPVYAVATTTEALLVTLSPKEVLTFLHERGEAVTAPTDERTARRQLLEIFADAGARPAPADTIRTLIHTLSHLLLRGLDDGQVGFAESSLAEWMVPETLTFAVYANSLKDFTLGSLWTLLNSRSLSWLRSVCDQVIHCENDPICYQREHRSCERCAYLTFGCRHFNADLDRRVLADFLLSRGALAAARPAAV</sequence>
<protein>
    <submittedName>
        <fullName evidence="1">Uncharacterized protein</fullName>
    </submittedName>
</protein>
<keyword evidence="2" id="KW-1185">Reference proteome</keyword>
<dbReference type="RefSeq" id="WP_208288923.1">
    <property type="nucleotide sequence ID" value="NZ_CP074404.1"/>
</dbReference>
<gene>
    <name evidence="1" type="ORF">J4035_05560</name>
</gene>
<proteinExistence type="predicted"/>
<dbReference type="EMBL" id="JAGFBM010000001">
    <property type="protein sequence ID" value="MBO3084098.1"/>
    <property type="molecule type" value="Genomic_DNA"/>
</dbReference>
<comment type="caution">
    <text evidence="1">The sequence shown here is derived from an EMBL/GenBank/DDBJ whole genome shotgun (WGS) entry which is preliminary data.</text>
</comment>
<dbReference type="Proteomes" id="UP000678317">
    <property type="component" value="Unassembled WGS sequence"/>
</dbReference>
<accession>A0ABS3SEB6</accession>
<name>A0ABS3SEB6_9CELL</name>
<organism evidence="1 2">
    <name type="scientific">Cellulomonas fengjieae</name>
    <dbReference type="NCBI Taxonomy" id="2819978"/>
    <lineage>
        <taxon>Bacteria</taxon>
        <taxon>Bacillati</taxon>
        <taxon>Actinomycetota</taxon>
        <taxon>Actinomycetes</taxon>
        <taxon>Micrococcales</taxon>
        <taxon>Cellulomonadaceae</taxon>
        <taxon>Cellulomonas</taxon>
    </lineage>
</organism>